<reference evidence="5 6" key="1">
    <citation type="submission" date="2016-02" db="EMBL/GenBank/DDBJ databases">
        <title>Genome analysis of coral dinoflagellate symbionts highlights evolutionary adaptations to a symbiotic lifestyle.</title>
        <authorList>
            <person name="Aranda M."/>
            <person name="Li Y."/>
            <person name="Liew Y.J."/>
            <person name="Baumgarten S."/>
            <person name="Simakov O."/>
            <person name="Wilson M."/>
            <person name="Piel J."/>
            <person name="Ashoor H."/>
            <person name="Bougouffa S."/>
            <person name="Bajic V.B."/>
            <person name="Ryu T."/>
            <person name="Ravasi T."/>
            <person name="Bayer T."/>
            <person name="Micklem G."/>
            <person name="Kim H."/>
            <person name="Bhak J."/>
            <person name="Lajeunesse T.C."/>
            <person name="Voolstra C.R."/>
        </authorList>
    </citation>
    <scope>NUCLEOTIDE SEQUENCE [LARGE SCALE GENOMIC DNA]</scope>
    <source>
        <strain evidence="5 6">CCMP2467</strain>
    </source>
</reference>
<feature type="domain" description="Piezo non-specific cation channel cap" evidence="3">
    <location>
        <begin position="1508"/>
        <end position="1781"/>
    </location>
</feature>
<feature type="transmembrane region" description="Helical" evidence="2">
    <location>
        <begin position="1190"/>
        <end position="1208"/>
    </location>
</feature>
<dbReference type="EMBL" id="LSRX01000131">
    <property type="protein sequence ID" value="OLQ07774.1"/>
    <property type="molecule type" value="Genomic_DNA"/>
</dbReference>
<feature type="transmembrane region" description="Helical" evidence="2">
    <location>
        <begin position="408"/>
        <end position="433"/>
    </location>
</feature>
<dbReference type="GO" id="GO:0016020">
    <property type="term" value="C:membrane"/>
    <property type="evidence" value="ECO:0007669"/>
    <property type="project" value="InterPro"/>
</dbReference>
<dbReference type="Pfam" id="PF12166">
    <property type="entry name" value="Piezo_cap"/>
    <property type="match status" value="1"/>
</dbReference>
<feature type="transmembrane region" description="Helical" evidence="2">
    <location>
        <begin position="513"/>
        <end position="532"/>
    </location>
</feature>
<gene>
    <name evidence="5" type="primary">PIEZO2</name>
    <name evidence="5" type="ORF">AK812_SmicGene8721</name>
</gene>
<keyword evidence="2" id="KW-0812">Transmembrane</keyword>
<feature type="compositionally biased region" description="Acidic residues" evidence="1">
    <location>
        <begin position="1121"/>
        <end position="1131"/>
    </location>
</feature>
<evidence type="ECO:0000313" key="6">
    <source>
        <dbReference type="Proteomes" id="UP000186817"/>
    </source>
</evidence>
<feature type="transmembrane region" description="Helical" evidence="2">
    <location>
        <begin position="1066"/>
        <end position="1086"/>
    </location>
</feature>
<feature type="region of interest" description="Disordered" evidence="1">
    <location>
        <begin position="832"/>
        <end position="854"/>
    </location>
</feature>
<dbReference type="InterPro" id="IPR056770">
    <property type="entry name" value="Piezo_THU9_anchor"/>
</dbReference>
<dbReference type="PANTHER" id="PTHR13167:SF25">
    <property type="entry name" value="PIEZO-TYPE MECHANOSENSITIVE ION CHANNEL COMPONENT"/>
    <property type="match status" value="1"/>
</dbReference>
<dbReference type="InterPro" id="IPR027272">
    <property type="entry name" value="Piezo"/>
</dbReference>
<dbReference type="GO" id="GO:0042391">
    <property type="term" value="P:regulation of membrane potential"/>
    <property type="evidence" value="ECO:0007669"/>
    <property type="project" value="TreeGrafter"/>
</dbReference>
<sequence length="1940" mass="217621">MPDESVSRLPRFLVQLLKVATYAPCACRLLALTARLLLLAEIPWYVASGARAEARELPLSKELTKRWAKVPAESPKHHASTPPMEIPQRAELLEFAQRRSSEVLILGVFLLVTTFPKDLVGTVQLISCLVLLVVGNPWHWTGDVFSASAGMALVAQLFAHLDLIRWPPDEEEAKVYWGLAKDLGVVCRQLFILILAKIYTILQFHAAAAKDACERARATRVLATALTIDLGSLEGNRAVSRAVSEPLEQREDLPEAWQDALRQSDPVEEMKMLLLAAPQVAAVAIVFVATVEQTLWCLLPLSAVAAFYFSGDMVRPPTQARLPDRSKLWMKVMSGGLFLSLFFEVCIELWLPPGLGSPKPEPESIAHWKACRNYDPWHPDLTRDLQGRPCIPGSPGCMSQRERCGRDFVSWLCIRQGLSVPSFLILFGLCWVLRAERHWVNAPPRRAAQQERPQWRRTLHAASDRFRERLGSISYFRGEHLKLVILLVTTLFTSVCLLAAFALQPYFNVVQMGYLWFTLVSASSASNATLYYDPVKALVWPAQAIGIFNMLVILALTVSQTPIFPCPHPMRLPGTDEGAPVQVSRFVSREQCHYLFHSGTLSDMASASDSWRLGALFQSLGMVKSGDDVSAEDLIHWMVFTACLIQRILLIRWHNELRRHFERRKEHLDFRAEWYAEKLAASRQMQISIWDTKRQVLLSKLSRLTHHLNNLRSIWDGQRAAFTEEEEEANHSAARVEHICLQGGVQEQLVRSLLEEFTSASQGEERLLDNLTPQQRLHAQAWVDKCVVDYLYRRYLRKLKMITVADEAAAKQRLLQECRNMVLSMLKEDDRPAEVEMRSMPPSAVQSRSASLATDRPSIQDGLAVAHEPDETDKGNKRARFATVVSFASEAPREESREEDESSVSAWDLPCLAGFLQTCLDDMLFIGENDETLYEHRKNNSIGILLCKAVLSQSLLALVISSALQFMSFRSITAAVSVSVVVMSLMSFPHVPWKVWVFLQWYNVSVIFAKVIFQLTVFCEDGSLNYDGCKSMCGSDMPFTALLGLVKSKKTSDPCSLARPNLTSVLWADCLASIVLLLVMCAARYGGRFSSTSEILNSLKAYERRNRRMSTFTVMQPLDLQADEDGEDEESNGGASMTSAAGESEVGRQPSNFADRSLEMLESLTRWLKENIMGATKVRRPAMDLYEPRLCIALTCLSMLIFGWSTMVENGRSFSASLRANQFGGNQVKVLVLFLTMIVMDRALYTWYRSDYICEDDDEDDGQARVQTSASWMWKGIMARVVQKLNILVHVISIHALFIRQWSLKGVKRDMMHEEISIMSFSALSGFYVLYLTYLALSSLQLKYDVHVMQGGLRFCHSTDIGSMLVFKVYSALPFLNELRVITDWTVTETSMNLFMWLKLEDAHHGIYRVRLDMEGRAMTDPAEARPMFEKIYMGVALLLVLLALLVGPIIFFSGLNTFMLVPSPVTSAVMQLNVRVEAVHGYRGLMLYEAVQNHISQYADTSRFQKKLSEQDIPITLQDITFPVDSDMFWERSSSMQALMATLIDPEKSPDAVVKFQLHFRFELNSTATPVSGMRELKADNRTRMVLARLLGDAGDSAGKQDRTELRIPNLFPKFLRLADGSVSDIDFLPDKEERQHTKDSVILIYSPATLPPSPHPPYWSVASSRTSASNPSGPSELVCSVASNHIASGPGSSEKDSKLWSINGLYLGVVLTVGNLFRTIFKDSSKRMVYEEVSNTDLLLDLCDGIYLARVQGNLKAEWELYHELIRIYRSPELMAHVSEQKGRRNQIVPTVPSLQTVPSVDSMPTSARWQLVARQIRTGSSSRHEASQLTLCLRDVLVKTFLQGQEALEDASDRLDEASQVEPHRVLAAQAVCAALKGNVSGAQAAASMWAESQDSIPARRLVAELEQAVPSRRALSQVMVVCLAQGVCRPSAEPSS</sequence>
<dbReference type="GO" id="GO:0050982">
    <property type="term" value="P:detection of mechanical stimulus"/>
    <property type="evidence" value="ECO:0007669"/>
    <property type="project" value="TreeGrafter"/>
</dbReference>
<feature type="transmembrane region" description="Helical" evidence="2">
    <location>
        <begin position="295"/>
        <end position="311"/>
    </location>
</feature>
<keyword evidence="2" id="KW-0472">Membrane</keyword>
<evidence type="ECO:0000259" key="3">
    <source>
        <dbReference type="Pfam" id="PF12166"/>
    </source>
</evidence>
<dbReference type="PANTHER" id="PTHR13167">
    <property type="entry name" value="PIEZO-TYPE MECHANOSENSITIVE ION CHANNEL COMPONENT"/>
    <property type="match status" value="1"/>
</dbReference>
<feature type="transmembrane region" description="Helical" evidence="2">
    <location>
        <begin position="332"/>
        <end position="351"/>
    </location>
</feature>
<dbReference type="Proteomes" id="UP000186817">
    <property type="component" value="Unassembled WGS sequence"/>
</dbReference>
<feature type="transmembrane region" description="Helical" evidence="2">
    <location>
        <begin position="1432"/>
        <end position="1456"/>
    </location>
</feature>
<feature type="transmembrane region" description="Helical" evidence="2">
    <location>
        <begin position="995"/>
        <end position="1017"/>
    </location>
</feature>
<evidence type="ECO:0000313" key="5">
    <source>
        <dbReference type="EMBL" id="OLQ07774.1"/>
    </source>
</evidence>
<organism evidence="5 6">
    <name type="scientific">Symbiodinium microadriaticum</name>
    <name type="common">Dinoflagellate</name>
    <name type="synonym">Zooxanthella microadriatica</name>
    <dbReference type="NCBI Taxonomy" id="2951"/>
    <lineage>
        <taxon>Eukaryota</taxon>
        <taxon>Sar</taxon>
        <taxon>Alveolata</taxon>
        <taxon>Dinophyceae</taxon>
        <taxon>Suessiales</taxon>
        <taxon>Symbiodiniaceae</taxon>
        <taxon>Symbiodinium</taxon>
    </lineage>
</organism>
<feature type="transmembrane region" description="Helical" evidence="2">
    <location>
        <begin position="969"/>
        <end position="988"/>
    </location>
</feature>
<feature type="domain" description="Piezo THU9 and anchor" evidence="4">
    <location>
        <begin position="1184"/>
        <end position="1454"/>
    </location>
</feature>
<dbReference type="GO" id="GO:0008381">
    <property type="term" value="F:mechanosensitive monoatomic ion channel activity"/>
    <property type="evidence" value="ECO:0007669"/>
    <property type="project" value="InterPro"/>
</dbReference>
<evidence type="ECO:0000256" key="2">
    <source>
        <dbReference type="SAM" id="Phobius"/>
    </source>
</evidence>
<feature type="transmembrane region" description="Helical" evidence="2">
    <location>
        <begin position="634"/>
        <end position="653"/>
    </location>
</feature>
<keyword evidence="6" id="KW-1185">Reference proteome</keyword>
<name>A0A1Q9EJZ6_SYMMI</name>
<dbReference type="GO" id="GO:0005261">
    <property type="term" value="F:monoatomic cation channel activity"/>
    <property type="evidence" value="ECO:0007669"/>
    <property type="project" value="TreeGrafter"/>
</dbReference>
<feature type="transmembrane region" description="Helical" evidence="2">
    <location>
        <begin position="942"/>
        <end position="963"/>
    </location>
</feature>
<proteinExistence type="predicted"/>
<feature type="transmembrane region" description="Helical" evidence="2">
    <location>
        <begin position="1285"/>
        <end position="1304"/>
    </location>
</feature>
<dbReference type="Pfam" id="PF24874">
    <property type="entry name" value="Piezo_THU9_anchor"/>
    <property type="match status" value="1"/>
</dbReference>
<dbReference type="OrthoDB" id="248120at2759"/>
<evidence type="ECO:0000256" key="1">
    <source>
        <dbReference type="SAM" id="MobiDB-lite"/>
    </source>
</evidence>
<feature type="region of interest" description="Disordered" evidence="1">
    <location>
        <begin position="1119"/>
        <end position="1150"/>
    </location>
</feature>
<dbReference type="GO" id="GO:0071260">
    <property type="term" value="P:cellular response to mechanical stimulus"/>
    <property type="evidence" value="ECO:0007669"/>
    <property type="project" value="TreeGrafter"/>
</dbReference>
<comment type="caution">
    <text evidence="5">The sequence shown here is derived from an EMBL/GenBank/DDBJ whole genome shotgun (WGS) entry which is preliminary data.</text>
</comment>
<feature type="transmembrane region" description="Helical" evidence="2">
    <location>
        <begin position="1228"/>
        <end position="1245"/>
    </location>
</feature>
<protein>
    <submittedName>
        <fullName evidence="5">Piezo-type mechanosensitive ion channel component 2</fullName>
    </submittedName>
</protein>
<feature type="transmembrane region" description="Helical" evidence="2">
    <location>
        <begin position="544"/>
        <end position="564"/>
    </location>
</feature>
<keyword evidence="2" id="KW-1133">Transmembrane helix</keyword>
<dbReference type="InterPro" id="IPR031334">
    <property type="entry name" value="Piezo_cap_dom"/>
</dbReference>
<feature type="transmembrane region" description="Helical" evidence="2">
    <location>
        <begin position="483"/>
        <end position="507"/>
    </location>
</feature>
<evidence type="ECO:0000259" key="4">
    <source>
        <dbReference type="Pfam" id="PF24874"/>
    </source>
</evidence>
<feature type="transmembrane region" description="Helical" evidence="2">
    <location>
        <begin position="1316"/>
        <end position="1337"/>
    </location>
</feature>
<accession>A0A1Q9EJZ6</accession>